<reference evidence="1 2" key="1">
    <citation type="submission" date="2019-03" db="EMBL/GenBank/DDBJ databases">
        <authorList>
            <person name="Gonzalez-Pimentel J.L."/>
        </authorList>
    </citation>
    <scope>NUCLEOTIDE SEQUENCE [LARGE SCALE GENOMIC DNA]</scope>
    <source>
        <strain evidence="1 2">JCM 31289</strain>
    </source>
</reference>
<dbReference type="InterPro" id="IPR044911">
    <property type="entry name" value="V-type_ATPase_csu/dsu_dom_3"/>
</dbReference>
<dbReference type="OrthoDB" id="4930678at2"/>
<dbReference type="RefSeq" id="WP_135338092.1">
    <property type="nucleotide sequence ID" value="NZ_JBHLTX010000013.1"/>
</dbReference>
<keyword evidence="2" id="KW-1185">Reference proteome</keyword>
<dbReference type="AlphaFoldDB" id="A0A4Z0HF74"/>
<evidence type="ECO:0008006" key="3">
    <source>
        <dbReference type="Google" id="ProtNLM"/>
    </source>
</evidence>
<evidence type="ECO:0000313" key="2">
    <source>
        <dbReference type="Proteomes" id="UP000297948"/>
    </source>
</evidence>
<organism evidence="1 2">
    <name type="scientific">Streptomyces palmae</name>
    <dbReference type="NCBI Taxonomy" id="1701085"/>
    <lineage>
        <taxon>Bacteria</taxon>
        <taxon>Bacillati</taxon>
        <taxon>Actinomycetota</taxon>
        <taxon>Actinomycetes</taxon>
        <taxon>Kitasatosporales</taxon>
        <taxon>Streptomycetaceae</taxon>
        <taxon>Streptomyces</taxon>
    </lineage>
</organism>
<protein>
    <recommendedName>
        <fullName evidence="3">V-type ATPase subunit</fullName>
    </recommendedName>
</protein>
<accession>A0A4Z0HF74</accession>
<name>A0A4Z0HF74_9ACTN</name>
<gene>
    <name evidence="1" type="ORF">E4099_07125</name>
</gene>
<dbReference type="EMBL" id="SRID01000041">
    <property type="protein sequence ID" value="TGB15179.1"/>
    <property type="molecule type" value="Genomic_DNA"/>
</dbReference>
<sequence>MSAGWVAGVTRARAMLNRRVGAAGAGQVAAAHSLGDALRYLTGTAYRRELDVEAPLARAQRAVAAALLWHLRVLAGWQPRGGVELVRLFAAEFEIANTEDQLRRLAEGEGAGAGRPYRLGALSTAWPRLSRARSPAELRAVLAASPWGDPGGGSPAAVGLGMRVSAAVRSVLGPAEVARWAAGRLALLIAREVHLLGRRLTEPAARSTARLLGTGAAEAASYGDFRRLLPATAGWALDGVDDPAELWRAEGRWWERLESDGRELLRTSRPGAAPVAGAAALLCVDAWRVRGALELAARGGGSREVFDVPG</sequence>
<dbReference type="Gene3D" id="1.10.132.50">
    <property type="entry name" value="ATP synthase (C/AC39) subunit, domain 3"/>
    <property type="match status" value="1"/>
</dbReference>
<evidence type="ECO:0000313" key="1">
    <source>
        <dbReference type="EMBL" id="TGB15179.1"/>
    </source>
</evidence>
<dbReference type="Proteomes" id="UP000297948">
    <property type="component" value="Unassembled WGS sequence"/>
</dbReference>
<proteinExistence type="predicted"/>
<comment type="caution">
    <text evidence="1">The sequence shown here is derived from an EMBL/GenBank/DDBJ whole genome shotgun (WGS) entry which is preliminary data.</text>
</comment>